<sequence>MPELEVRPVTNPTHTDSGKELRFAEHRSDFARVAAVRDSGGVYLDFDVFALRDVRPLRETGFAAIVGREVTDQINSGIFMTRHHSTLISAWAAEMHRDYDGCWVTHSNLALTRIAERLVAAPREVLIMERHALGPGGWGNDDYDRLWGVHDDVPSALAGVNPGDPLPPDASPPPQWAIDWSRTYLLHAFMPYRAHYTVKGFDYISPRYVLER</sequence>
<accession>A0A0J7JVV5</accession>
<proteinExistence type="predicted"/>
<evidence type="ECO:0000313" key="1">
    <source>
        <dbReference type="EMBL" id="KMQ81966.1"/>
    </source>
</evidence>
<reference evidence="1 2" key="1">
    <citation type="submission" date="2015-04" db="EMBL/GenBank/DDBJ databases">
        <title>Lasius niger genome sequencing.</title>
        <authorList>
            <person name="Konorov E.A."/>
            <person name="Nikitin M.A."/>
            <person name="Kirill M.V."/>
            <person name="Chang P."/>
        </authorList>
    </citation>
    <scope>NUCLEOTIDE SEQUENCE [LARGE SCALE GENOMIC DNA]</scope>
    <source>
        <tissue evidence="1">Whole</tissue>
    </source>
</reference>
<dbReference type="STRING" id="67767.A0A0J7JVV5"/>
<keyword evidence="1" id="KW-0808">Transferase</keyword>
<dbReference type="OrthoDB" id="409543at2759"/>
<dbReference type="Proteomes" id="UP000036403">
    <property type="component" value="Unassembled WGS sequence"/>
</dbReference>
<dbReference type="InterPro" id="IPR029044">
    <property type="entry name" value="Nucleotide-diphossugar_trans"/>
</dbReference>
<comment type="caution">
    <text evidence="1">The sequence shown here is derived from an EMBL/GenBank/DDBJ whole genome shotgun (WGS) entry which is preliminary data.</text>
</comment>
<protein>
    <submittedName>
        <fullName evidence="1">Glycosyl transferase</fullName>
    </submittedName>
</protein>
<evidence type="ECO:0000313" key="2">
    <source>
        <dbReference type="Proteomes" id="UP000036403"/>
    </source>
</evidence>
<dbReference type="InterPro" id="IPR007577">
    <property type="entry name" value="GlycoTrfase_DXD_sugar-bd_CS"/>
</dbReference>
<dbReference type="EMBL" id="LBMM01029895">
    <property type="protein sequence ID" value="KMQ81966.1"/>
    <property type="molecule type" value="Genomic_DNA"/>
</dbReference>
<organism evidence="1 2">
    <name type="scientific">Lasius niger</name>
    <name type="common">Black garden ant</name>
    <dbReference type="NCBI Taxonomy" id="67767"/>
    <lineage>
        <taxon>Eukaryota</taxon>
        <taxon>Metazoa</taxon>
        <taxon>Ecdysozoa</taxon>
        <taxon>Arthropoda</taxon>
        <taxon>Hexapoda</taxon>
        <taxon>Insecta</taxon>
        <taxon>Pterygota</taxon>
        <taxon>Neoptera</taxon>
        <taxon>Endopterygota</taxon>
        <taxon>Hymenoptera</taxon>
        <taxon>Apocrita</taxon>
        <taxon>Aculeata</taxon>
        <taxon>Formicoidea</taxon>
        <taxon>Formicidae</taxon>
        <taxon>Formicinae</taxon>
        <taxon>Lasius</taxon>
        <taxon>Lasius</taxon>
    </lineage>
</organism>
<feature type="non-terminal residue" evidence="1">
    <location>
        <position position="212"/>
    </location>
</feature>
<dbReference type="PANTHER" id="PTHR46830:SF2">
    <property type="entry name" value="ALPHA-1,4-N-ACETYLGLUCOSAMINYLTRANSFERASE"/>
    <property type="match status" value="1"/>
</dbReference>
<dbReference type="AlphaFoldDB" id="A0A0J7JVV5"/>
<dbReference type="SUPFAM" id="SSF53448">
    <property type="entry name" value="Nucleotide-diphospho-sugar transferases"/>
    <property type="match status" value="1"/>
</dbReference>
<gene>
    <name evidence="1" type="ORF">RF55_24647</name>
</gene>
<name>A0A0J7JVV5_LASNI</name>
<dbReference type="Pfam" id="PF04488">
    <property type="entry name" value="Gly_transf_sug"/>
    <property type="match status" value="1"/>
</dbReference>
<dbReference type="GO" id="GO:0016740">
    <property type="term" value="F:transferase activity"/>
    <property type="evidence" value="ECO:0007669"/>
    <property type="project" value="UniProtKB-KW"/>
</dbReference>
<keyword evidence="2" id="KW-1185">Reference proteome</keyword>
<dbReference type="PANTHER" id="PTHR46830">
    <property type="entry name" value="TRANSFERASE, PUTATIVE-RELATED"/>
    <property type="match status" value="1"/>
</dbReference>
<dbReference type="Gene3D" id="3.90.550.20">
    <property type="match status" value="1"/>
</dbReference>
<dbReference type="PaxDb" id="67767-A0A0J7JVV5"/>